<accession>A0A7G5IIZ7</accession>
<dbReference type="GO" id="GO:0004084">
    <property type="term" value="F:branched-chain-amino-acid transaminase activity"/>
    <property type="evidence" value="ECO:0007669"/>
    <property type="project" value="UniProtKB-EC"/>
</dbReference>
<proteinExistence type="inferred from homology"/>
<evidence type="ECO:0000313" key="14">
    <source>
        <dbReference type="EMBL" id="QMW23339.1"/>
    </source>
</evidence>
<comment type="pathway">
    <text evidence="3">Amino-acid biosynthesis; L-isoleucine biosynthesis; L-isoleucine from 2-oxobutanoate: step 4/4.</text>
</comment>
<evidence type="ECO:0000256" key="1">
    <source>
        <dbReference type="ARBA" id="ARBA00001933"/>
    </source>
</evidence>
<dbReference type="NCBIfam" id="NF005209">
    <property type="entry name" value="PRK06680.1"/>
    <property type="match status" value="1"/>
</dbReference>
<dbReference type="AlphaFoldDB" id="A0A7G5IIZ7"/>
<keyword evidence="10" id="KW-0028">Amino-acid biosynthesis</keyword>
<dbReference type="InterPro" id="IPR050571">
    <property type="entry name" value="Class-IV_PLP-Dep_Aminotrnsfr"/>
</dbReference>
<comment type="catalytic activity">
    <reaction evidence="11">
        <text>L-valine + 2-oxoglutarate = 3-methyl-2-oxobutanoate + L-glutamate</text>
        <dbReference type="Rhea" id="RHEA:24813"/>
        <dbReference type="ChEBI" id="CHEBI:11851"/>
        <dbReference type="ChEBI" id="CHEBI:16810"/>
        <dbReference type="ChEBI" id="CHEBI:29985"/>
        <dbReference type="ChEBI" id="CHEBI:57762"/>
        <dbReference type="EC" id="2.6.1.42"/>
    </reaction>
</comment>
<evidence type="ECO:0000256" key="3">
    <source>
        <dbReference type="ARBA" id="ARBA00004824"/>
    </source>
</evidence>
<sequence>MGIAFVNGRYGPLADAAVHVEDRGLQFADAVYEVCAVLNGRLLDWDKHCWRLRRGLAALFIEGVMGDAALGQVAARLLRANRAGDGLLYIQVTRGSARRDHPFPRDIRPTLIMTWKAFDFAARLRHQREGLAAVSLPDQRWARCDIKTTGLLANVLAKQAAKAAGGAEAVLVREDGVVTEGGSTNIWIVDAAGVLRTHPLSARILPGVMRDTLIGLARERQMLVEERAFTLDEVRSARELFMTSTTAPVVPLVTLDGVAVGDGRPGPVATRLADAMWGEIERQTGWRVSGAAG</sequence>
<dbReference type="Pfam" id="PF01063">
    <property type="entry name" value="Aminotran_4"/>
    <property type="match status" value="1"/>
</dbReference>
<keyword evidence="10" id="KW-0100">Branched-chain amino acid biosynthesis</keyword>
<dbReference type="SUPFAM" id="SSF56752">
    <property type="entry name" value="D-aminoacid aminotransferase-like PLP-dependent enzymes"/>
    <property type="match status" value="1"/>
</dbReference>
<keyword evidence="14" id="KW-0808">Transferase</keyword>
<dbReference type="Gene3D" id="3.30.470.10">
    <property type="match status" value="1"/>
</dbReference>
<comment type="function">
    <text evidence="2">Acts on leucine, isoleucine and valine.</text>
</comment>
<comment type="catalytic activity">
    <reaction evidence="13">
        <text>L-leucine + 2-oxoglutarate = 4-methyl-2-oxopentanoate + L-glutamate</text>
        <dbReference type="Rhea" id="RHEA:18321"/>
        <dbReference type="ChEBI" id="CHEBI:16810"/>
        <dbReference type="ChEBI" id="CHEBI:17865"/>
        <dbReference type="ChEBI" id="CHEBI:29985"/>
        <dbReference type="ChEBI" id="CHEBI:57427"/>
        <dbReference type="EC" id="2.6.1.42"/>
    </reaction>
</comment>
<dbReference type="KEGG" id="sand:H3309_02210"/>
<dbReference type="EMBL" id="CP059851">
    <property type="protein sequence ID" value="QMW23339.1"/>
    <property type="molecule type" value="Genomic_DNA"/>
</dbReference>
<evidence type="ECO:0000256" key="4">
    <source>
        <dbReference type="ARBA" id="ARBA00004931"/>
    </source>
</evidence>
<dbReference type="GO" id="GO:0009082">
    <property type="term" value="P:branched-chain amino acid biosynthetic process"/>
    <property type="evidence" value="ECO:0007669"/>
    <property type="project" value="UniProtKB-KW"/>
</dbReference>
<protein>
    <recommendedName>
        <fullName evidence="8">Probable branched-chain-amino-acid aminotransferase</fullName>
        <ecNumber evidence="7">2.6.1.42</ecNumber>
    </recommendedName>
</protein>
<evidence type="ECO:0000256" key="8">
    <source>
        <dbReference type="ARBA" id="ARBA00014472"/>
    </source>
</evidence>
<evidence type="ECO:0000256" key="12">
    <source>
        <dbReference type="ARBA" id="ARBA00048798"/>
    </source>
</evidence>
<dbReference type="Gene3D" id="3.20.10.10">
    <property type="entry name" value="D-amino Acid Aminotransferase, subunit A, domain 2"/>
    <property type="match status" value="1"/>
</dbReference>
<evidence type="ECO:0000313" key="15">
    <source>
        <dbReference type="Proteomes" id="UP000515292"/>
    </source>
</evidence>
<evidence type="ECO:0000256" key="5">
    <source>
        <dbReference type="ARBA" id="ARBA00005072"/>
    </source>
</evidence>
<dbReference type="GO" id="GO:0005829">
    <property type="term" value="C:cytosol"/>
    <property type="evidence" value="ECO:0007669"/>
    <property type="project" value="TreeGrafter"/>
</dbReference>
<evidence type="ECO:0000256" key="7">
    <source>
        <dbReference type="ARBA" id="ARBA00013053"/>
    </source>
</evidence>
<gene>
    <name evidence="14" type="ORF">H3309_02210</name>
</gene>
<dbReference type="FunFam" id="3.20.10.10:FF:000002">
    <property type="entry name" value="D-alanine aminotransferase"/>
    <property type="match status" value="1"/>
</dbReference>
<evidence type="ECO:0000256" key="6">
    <source>
        <dbReference type="ARBA" id="ARBA00009320"/>
    </source>
</evidence>
<dbReference type="PANTHER" id="PTHR42743:SF11">
    <property type="entry name" value="AMINODEOXYCHORISMATE LYASE"/>
    <property type="match status" value="1"/>
</dbReference>
<evidence type="ECO:0000256" key="9">
    <source>
        <dbReference type="ARBA" id="ARBA00022898"/>
    </source>
</evidence>
<organism evidence="14 15">
    <name type="scientific">Sandaracinobacteroides saxicola</name>
    <dbReference type="NCBI Taxonomy" id="2759707"/>
    <lineage>
        <taxon>Bacteria</taxon>
        <taxon>Pseudomonadati</taxon>
        <taxon>Pseudomonadota</taxon>
        <taxon>Alphaproteobacteria</taxon>
        <taxon>Sphingomonadales</taxon>
        <taxon>Sphingosinicellaceae</taxon>
        <taxon>Sandaracinobacteroides</taxon>
    </lineage>
</organism>
<comment type="similarity">
    <text evidence="6">Belongs to the class-IV pyridoxal-phosphate-dependent aminotransferase family.</text>
</comment>
<keyword evidence="15" id="KW-1185">Reference proteome</keyword>
<comment type="cofactor">
    <cofactor evidence="1">
        <name>pyridoxal 5'-phosphate</name>
        <dbReference type="ChEBI" id="CHEBI:597326"/>
    </cofactor>
</comment>
<evidence type="ECO:0000256" key="13">
    <source>
        <dbReference type="ARBA" id="ARBA00049229"/>
    </source>
</evidence>
<dbReference type="GO" id="GO:0008652">
    <property type="term" value="P:amino acid biosynthetic process"/>
    <property type="evidence" value="ECO:0007669"/>
    <property type="project" value="UniProtKB-ARBA"/>
</dbReference>
<dbReference type="RefSeq" id="WP_182297103.1">
    <property type="nucleotide sequence ID" value="NZ_CP059851.1"/>
</dbReference>
<dbReference type="PANTHER" id="PTHR42743">
    <property type="entry name" value="AMINO-ACID AMINOTRANSFERASE"/>
    <property type="match status" value="1"/>
</dbReference>
<dbReference type="InterPro" id="IPR043131">
    <property type="entry name" value="BCAT-like_N"/>
</dbReference>
<dbReference type="Proteomes" id="UP000515292">
    <property type="component" value="Chromosome"/>
</dbReference>
<keyword evidence="9" id="KW-0663">Pyridoxal phosphate</keyword>
<dbReference type="EC" id="2.6.1.42" evidence="7"/>
<evidence type="ECO:0000256" key="2">
    <source>
        <dbReference type="ARBA" id="ARBA00003109"/>
    </source>
</evidence>
<name>A0A7G5IIZ7_9SPHN</name>
<keyword evidence="14" id="KW-0032">Aminotransferase</keyword>
<comment type="pathway">
    <text evidence="4">Amino-acid biosynthesis; L-valine biosynthesis; L-valine from pyruvate: step 4/4.</text>
</comment>
<comment type="catalytic activity">
    <reaction evidence="12">
        <text>L-isoleucine + 2-oxoglutarate = (S)-3-methyl-2-oxopentanoate + L-glutamate</text>
        <dbReference type="Rhea" id="RHEA:24801"/>
        <dbReference type="ChEBI" id="CHEBI:16810"/>
        <dbReference type="ChEBI" id="CHEBI:29985"/>
        <dbReference type="ChEBI" id="CHEBI:35146"/>
        <dbReference type="ChEBI" id="CHEBI:58045"/>
        <dbReference type="EC" id="2.6.1.42"/>
    </reaction>
</comment>
<comment type="pathway">
    <text evidence="5">Amino-acid biosynthesis; L-leucine biosynthesis; L-leucine from 3-methyl-2-oxobutanoate: step 4/4.</text>
</comment>
<dbReference type="InterPro" id="IPR043132">
    <property type="entry name" value="BCAT-like_C"/>
</dbReference>
<evidence type="ECO:0000256" key="11">
    <source>
        <dbReference type="ARBA" id="ARBA00048212"/>
    </source>
</evidence>
<dbReference type="InterPro" id="IPR036038">
    <property type="entry name" value="Aminotransferase-like"/>
</dbReference>
<evidence type="ECO:0000256" key="10">
    <source>
        <dbReference type="ARBA" id="ARBA00023304"/>
    </source>
</evidence>
<dbReference type="InterPro" id="IPR001544">
    <property type="entry name" value="Aminotrans_IV"/>
</dbReference>
<reference evidence="14 15" key="1">
    <citation type="submission" date="2020-07" db="EMBL/GenBank/DDBJ databases">
        <title>Complete genome sequence for Sandaracinobacter sp. M6.</title>
        <authorList>
            <person name="Tang Y."/>
            <person name="Liu Q."/>
            <person name="Guo Z."/>
            <person name="Lei P."/>
            <person name="Huang B."/>
        </authorList>
    </citation>
    <scope>NUCLEOTIDE SEQUENCE [LARGE SCALE GENOMIC DNA]</scope>
    <source>
        <strain evidence="14 15">M6</strain>
    </source>
</reference>